<dbReference type="EMBL" id="MCFD01000001">
    <property type="protein sequence ID" value="ORX74125.1"/>
    <property type="molecule type" value="Genomic_DNA"/>
</dbReference>
<dbReference type="GeneID" id="63799650"/>
<protein>
    <submittedName>
        <fullName evidence="1">Uncharacterized protein</fullName>
    </submittedName>
</protein>
<dbReference type="AlphaFoldDB" id="A0A1Y1WL87"/>
<evidence type="ECO:0000313" key="1">
    <source>
        <dbReference type="EMBL" id="ORX74125.1"/>
    </source>
</evidence>
<proteinExistence type="predicted"/>
<gene>
    <name evidence="1" type="ORF">DL89DRAFT_10193</name>
</gene>
<sequence>MSSASSPWLHVLPNTFLKIRRTSRSCSGQTECKSGGFSNSSKNDSRFDECKMICRLQMYDLMDRYRSRAVKLSWSLPPKYLRLLGSVRLPLRCFGGFRLSNRLCKRAVHFWNSGYSEMSLALCCSRDVLGLWAVADLPWKLDAGNGRSAYYSQLLSVP</sequence>
<accession>A0A1Y1WL87</accession>
<comment type="caution">
    <text evidence="1">The sequence shown here is derived from an EMBL/GenBank/DDBJ whole genome shotgun (WGS) entry which is preliminary data.</text>
</comment>
<keyword evidence="2" id="KW-1185">Reference proteome</keyword>
<evidence type="ECO:0000313" key="2">
    <source>
        <dbReference type="Proteomes" id="UP000193922"/>
    </source>
</evidence>
<reference evidence="1 2" key="1">
    <citation type="submission" date="2016-07" db="EMBL/GenBank/DDBJ databases">
        <title>Pervasive Adenine N6-methylation of Active Genes in Fungi.</title>
        <authorList>
            <consortium name="DOE Joint Genome Institute"/>
            <person name="Mondo S.J."/>
            <person name="Dannebaum R.O."/>
            <person name="Kuo R.C."/>
            <person name="Labutti K."/>
            <person name="Haridas S."/>
            <person name="Kuo A."/>
            <person name="Salamov A."/>
            <person name="Ahrendt S.R."/>
            <person name="Lipzen A."/>
            <person name="Sullivan W."/>
            <person name="Andreopoulos W.B."/>
            <person name="Clum A."/>
            <person name="Lindquist E."/>
            <person name="Daum C."/>
            <person name="Ramamoorthy G.K."/>
            <person name="Gryganskyi A."/>
            <person name="Culley D."/>
            <person name="Magnuson J.K."/>
            <person name="James T.Y."/>
            <person name="O'Malley M.A."/>
            <person name="Stajich J.E."/>
            <person name="Spatafora J.W."/>
            <person name="Visel A."/>
            <person name="Grigoriev I.V."/>
        </authorList>
    </citation>
    <scope>NUCLEOTIDE SEQUENCE [LARGE SCALE GENOMIC DNA]</scope>
    <source>
        <strain evidence="1 2">ATCC 12442</strain>
    </source>
</reference>
<organism evidence="1 2">
    <name type="scientific">Linderina pennispora</name>
    <dbReference type="NCBI Taxonomy" id="61395"/>
    <lineage>
        <taxon>Eukaryota</taxon>
        <taxon>Fungi</taxon>
        <taxon>Fungi incertae sedis</taxon>
        <taxon>Zoopagomycota</taxon>
        <taxon>Kickxellomycotina</taxon>
        <taxon>Kickxellomycetes</taxon>
        <taxon>Kickxellales</taxon>
        <taxon>Kickxellaceae</taxon>
        <taxon>Linderina</taxon>
    </lineage>
</organism>
<dbReference type="RefSeq" id="XP_040747336.1">
    <property type="nucleotide sequence ID" value="XM_040883002.1"/>
</dbReference>
<dbReference type="Proteomes" id="UP000193922">
    <property type="component" value="Unassembled WGS sequence"/>
</dbReference>
<name>A0A1Y1WL87_9FUNG</name>